<dbReference type="SUPFAM" id="SSF88697">
    <property type="entry name" value="PUA domain-like"/>
    <property type="match status" value="1"/>
</dbReference>
<evidence type="ECO:0000313" key="3">
    <source>
        <dbReference type="Proteomes" id="UP000829817"/>
    </source>
</evidence>
<evidence type="ECO:0000313" key="2">
    <source>
        <dbReference type="EMBL" id="UOO81749.1"/>
    </source>
</evidence>
<dbReference type="Proteomes" id="UP000829817">
    <property type="component" value="Chromosome"/>
</dbReference>
<feature type="domain" description="ASCH" evidence="1">
    <location>
        <begin position="4"/>
        <end position="78"/>
    </location>
</feature>
<accession>A0ABY4DSR4</accession>
<dbReference type="CDD" id="cd06554">
    <property type="entry name" value="ASCH_ASC-1_like"/>
    <property type="match status" value="1"/>
</dbReference>
<dbReference type="EMBL" id="CP091508">
    <property type="protein sequence ID" value="UOO81749.1"/>
    <property type="molecule type" value="Genomic_DNA"/>
</dbReference>
<keyword evidence="3" id="KW-1185">Reference proteome</keyword>
<dbReference type="InterPro" id="IPR007374">
    <property type="entry name" value="ASCH_domain"/>
</dbReference>
<organism evidence="2 3">
    <name type="scientific">Uruburuella testudinis</name>
    <dbReference type="NCBI Taxonomy" id="1282863"/>
    <lineage>
        <taxon>Bacteria</taxon>
        <taxon>Pseudomonadati</taxon>
        <taxon>Pseudomonadota</taxon>
        <taxon>Betaproteobacteria</taxon>
        <taxon>Neisseriales</taxon>
        <taxon>Neisseriaceae</taxon>
        <taxon>Uruburuella</taxon>
    </lineage>
</organism>
<protein>
    <submittedName>
        <fullName evidence="2">ASCH domain-containing protein</fullName>
    </submittedName>
</protein>
<dbReference type="InterPro" id="IPR015947">
    <property type="entry name" value="PUA-like_sf"/>
</dbReference>
<dbReference type="Pfam" id="PF04266">
    <property type="entry name" value="ASCH"/>
    <property type="match status" value="1"/>
</dbReference>
<sequence length="154" mass="17364">MKALSVKQPWAFLIGGGEKTIELRSWSTDYRGQILICSSKSEKDAWAVVDGRYHQLPAGVMMCVADLVDVRQIEDTADNQDAAFVDSIESGVYGWFLENIRHCCLKPVNGKLRLFDIDENEIEFVGENYDFFADAVQFATGKQPTEKSIVLNYD</sequence>
<evidence type="ECO:0000259" key="1">
    <source>
        <dbReference type="Pfam" id="PF04266"/>
    </source>
</evidence>
<gene>
    <name evidence="2" type="ORF">LVJ83_12670</name>
</gene>
<proteinExistence type="predicted"/>
<dbReference type="Gene3D" id="2.30.130.30">
    <property type="entry name" value="Hypothetical protein"/>
    <property type="match status" value="1"/>
</dbReference>
<name>A0ABY4DSR4_9NEIS</name>
<dbReference type="RefSeq" id="WP_244785018.1">
    <property type="nucleotide sequence ID" value="NZ_CP091508.1"/>
</dbReference>
<reference evidence="2 3" key="1">
    <citation type="journal article" date="2022" name="Res Sq">
        <title>Evolution of multicellular longitudinally dividing oral cavity symbionts (Neisseriaceae).</title>
        <authorList>
            <person name="Nyongesa S."/>
            <person name="Weber P."/>
            <person name="Bernet E."/>
            <person name="Pullido F."/>
            <person name="Nieckarz M."/>
            <person name="Delaby M."/>
            <person name="Nieves C."/>
            <person name="Viehboeck T."/>
            <person name="Krause N."/>
            <person name="Rivera-Millot A."/>
            <person name="Nakamura A."/>
            <person name="Vischer N."/>
            <person name="VanNieuwenhze M."/>
            <person name="Brun Y."/>
            <person name="Cava F."/>
            <person name="Bulgheresi S."/>
            <person name="Veyrier F."/>
        </authorList>
    </citation>
    <scope>NUCLEOTIDE SEQUENCE [LARGE SCALE GENOMIC DNA]</scope>
    <source>
        <strain evidence="2 3">CCUG 63373m</strain>
    </source>
</reference>